<feature type="transmembrane region" description="Helical" evidence="1">
    <location>
        <begin position="53"/>
        <end position="75"/>
    </location>
</feature>
<proteinExistence type="predicted"/>
<protein>
    <recommendedName>
        <fullName evidence="4">PH domain-containing protein</fullName>
    </recommendedName>
</protein>
<comment type="caution">
    <text evidence="2">The sequence shown here is derived from an EMBL/GenBank/DDBJ whole genome shotgun (WGS) entry which is preliminary data.</text>
</comment>
<evidence type="ECO:0000313" key="2">
    <source>
        <dbReference type="EMBL" id="GAA4635961.1"/>
    </source>
</evidence>
<keyword evidence="1" id="KW-1133">Transmembrane helix</keyword>
<keyword evidence="3" id="KW-1185">Reference proteome</keyword>
<organism evidence="2 3">
    <name type="scientific">Actinoallomurus vinaceus</name>
    <dbReference type="NCBI Taxonomy" id="1080074"/>
    <lineage>
        <taxon>Bacteria</taxon>
        <taxon>Bacillati</taxon>
        <taxon>Actinomycetota</taxon>
        <taxon>Actinomycetes</taxon>
        <taxon>Streptosporangiales</taxon>
        <taxon>Thermomonosporaceae</taxon>
        <taxon>Actinoallomurus</taxon>
    </lineage>
</organism>
<dbReference type="Proteomes" id="UP001501442">
    <property type="component" value="Unassembled WGS sequence"/>
</dbReference>
<evidence type="ECO:0000256" key="1">
    <source>
        <dbReference type="SAM" id="Phobius"/>
    </source>
</evidence>
<keyword evidence="1" id="KW-0812">Transmembrane</keyword>
<keyword evidence="1" id="KW-0472">Membrane</keyword>
<evidence type="ECO:0000313" key="3">
    <source>
        <dbReference type="Proteomes" id="UP001501442"/>
    </source>
</evidence>
<accession>A0ABP8UNT7</accession>
<dbReference type="EMBL" id="BAABHK010000016">
    <property type="protein sequence ID" value="GAA4635961.1"/>
    <property type="molecule type" value="Genomic_DNA"/>
</dbReference>
<feature type="transmembrane region" description="Helical" evidence="1">
    <location>
        <begin position="20"/>
        <end position="41"/>
    </location>
</feature>
<sequence length="174" mass="19571">MPRETAAEFKVRADFSPLRWLIPLFPLGISAITIAFAYQLVSEDGFRFTTGDVLMFLVGALALIMLNLVISGIFARRPFVRADDHSLSFRSPGALSTSYTWDQVRRIELLYDMTLNPPSHAFAVRGDAGRPDSVMKLLHFSMPAETILRNLQQVAPSEVQFVSKEPPDRPLFQE</sequence>
<gene>
    <name evidence="2" type="ORF">GCM10023196_083720</name>
</gene>
<name>A0ABP8UNT7_9ACTN</name>
<evidence type="ECO:0008006" key="4">
    <source>
        <dbReference type="Google" id="ProtNLM"/>
    </source>
</evidence>
<reference evidence="3" key="1">
    <citation type="journal article" date="2019" name="Int. J. Syst. Evol. Microbiol.">
        <title>The Global Catalogue of Microorganisms (GCM) 10K type strain sequencing project: providing services to taxonomists for standard genome sequencing and annotation.</title>
        <authorList>
            <consortium name="The Broad Institute Genomics Platform"/>
            <consortium name="The Broad Institute Genome Sequencing Center for Infectious Disease"/>
            <person name="Wu L."/>
            <person name="Ma J."/>
        </authorList>
    </citation>
    <scope>NUCLEOTIDE SEQUENCE [LARGE SCALE GENOMIC DNA]</scope>
    <source>
        <strain evidence="3">JCM 17939</strain>
    </source>
</reference>